<organism evidence="2">
    <name type="scientific">Culex pipiens</name>
    <name type="common">House mosquito</name>
    <dbReference type="NCBI Taxonomy" id="7175"/>
    <lineage>
        <taxon>Eukaryota</taxon>
        <taxon>Metazoa</taxon>
        <taxon>Ecdysozoa</taxon>
        <taxon>Arthropoda</taxon>
        <taxon>Hexapoda</taxon>
        <taxon>Insecta</taxon>
        <taxon>Pterygota</taxon>
        <taxon>Neoptera</taxon>
        <taxon>Endopterygota</taxon>
        <taxon>Diptera</taxon>
        <taxon>Nematocera</taxon>
        <taxon>Culicoidea</taxon>
        <taxon>Culicidae</taxon>
        <taxon>Culicinae</taxon>
        <taxon>Culicini</taxon>
        <taxon>Culex</taxon>
        <taxon>Culex</taxon>
    </lineage>
</organism>
<dbReference type="AlphaFoldDB" id="A0A8D8BPB7"/>
<reference evidence="2" key="1">
    <citation type="submission" date="2021-05" db="EMBL/GenBank/DDBJ databases">
        <authorList>
            <person name="Alioto T."/>
            <person name="Alioto T."/>
            <person name="Gomez Garrido J."/>
        </authorList>
    </citation>
    <scope>NUCLEOTIDE SEQUENCE</scope>
</reference>
<dbReference type="EMBL" id="HBUE01084918">
    <property type="protein sequence ID" value="CAG6479341.1"/>
    <property type="molecule type" value="Transcribed_RNA"/>
</dbReference>
<protein>
    <submittedName>
        <fullName evidence="2">(northern house mosquito) hypothetical protein</fullName>
    </submittedName>
</protein>
<proteinExistence type="predicted"/>
<evidence type="ECO:0000313" key="2">
    <source>
        <dbReference type="EMBL" id="CAG6479341.1"/>
    </source>
</evidence>
<name>A0A8D8BPB7_CULPI</name>
<evidence type="ECO:0000256" key="1">
    <source>
        <dbReference type="SAM" id="MobiDB-lite"/>
    </source>
</evidence>
<accession>A0A8D8BPB7</accession>
<feature type="region of interest" description="Disordered" evidence="1">
    <location>
        <begin position="113"/>
        <end position="151"/>
    </location>
</feature>
<feature type="compositionally biased region" description="Polar residues" evidence="1">
    <location>
        <begin position="121"/>
        <end position="136"/>
    </location>
</feature>
<sequence length="151" mass="17296">MLQMLQIWPHKNSLRRKTNLPDLLSRARIINGRKRQNYLQQTSTLRQLHQQPFSCSKNLPQVHRGARNCKNSPGPGCFLWRSQENFQRETHPNIRQYSQLGKCCSTALSKRAEGRIRDGQSPPTGASCNQESSCRAQRNPERVGASQKRGD</sequence>